<dbReference type="OrthoDB" id="6359816at2759"/>
<dbReference type="SUPFAM" id="SSF52058">
    <property type="entry name" value="L domain-like"/>
    <property type="match status" value="1"/>
</dbReference>
<dbReference type="InterPro" id="IPR001611">
    <property type="entry name" value="Leu-rich_rpt"/>
</dbReference>
<dbReference type="EMBL" id="OU895877">
    <property type="protein sequence ID" value="CAG9800808.1"/>
    <property type="molecule type" value="Genomic_DNA"/>
</dbReference>
<gene>
    <name evidence="2" type="ORF">CHIRRI_LOCUS3746</name>
</gene>
<proteinExistence type="predicted"/>
<reference evidence="2" key="1">
    <citation type="submission" date="2022-01" db="EMBL/GenBank/DDBJ databases">
        <authorList>
            <person name="King R."/>
        </authorList>
    </citation>
    <scope>NUCLEOTIDE SEQUENCE</scope>
</reference>
<dbReference type="PROSITE" id="PS50097">
    <property type="entry name" value="BTB"/>
    <property type="match status" value="1"/>
</dbReference>
<dbReference type="SMART" id="SM00225">
    <property type="entry name" value="BTB"/>
    <property type="match status" value="1"/>
</dbReference>
<protein>
    <recommendedName>
        <fullName evidence="1">BTB domain-containing protein</fullName>
    </recommendedName>
</protein>
<dbReference type="SUPFAM" id="SSF54695">
    <property type="entry name" value="POZ domain"/>
    <property type="match status" value="1"/>
</dbReference>
<dbReference type="Pfam" id="PF00651">
    <property type="entry name" value="BTB"/>
    <property type="match status" value="1"/>
</dbReference>
<dbReference type="CDD" id="cd18186">
    <property type="entry name" value="BTB_POZ_ZBTB_KLHL-like"/>
    <property type="match status" value="1"/>
</dbReference>
<dbReference type="Gene3D" id="3.30.710.10">
    <property type="entry name" value="Potassium Channel Kv1.1, Chain A"/>
    <property type="match status" value="1"/>
</dbReference>
<dbReference type="Pfam" id="PF13855">
    <property type="entry name" value="LRR_8"/>
    <property type="match status" value="1"/>
</dbReference>
<name>A0A9N9WQ86_9DIPT</name>
<dbReference type="AlphaFoldDB" id="A0A9N9WQ86"/>
<dbReference type="InterPro" id="IPR011333">
    <property type="entry name" value="SKP1/BTB/POZ_sf"/>
</dbReference>
<dbReference type="InterPro" id="IPR000210">
    <property type="entry name" value="BTB/POZ_dom"/>
</dbReference>
<evidence type="ECO:0000313" key="3">
    <source>
        <dbReference type="Proteomes" id="UP001153620"/>
    </source>
</evidence>
<dbReference type="InterPro" id="IPR032675">
    <property type="entry name" value="LRR_dom_sf"/>
</dbReference>
<dbReference type="Proteomes" id="UP001153620">
    <property type="component" value="Chromosome 1"/>
</dbReference>
<feature type="domain" description="BTB" evidence="1">
    <location>
        <begin position="232"/>
        <end position="296"/>
    </location>
</feature>
<sequence>MGNSIPCTFHLDKDVYSCHVTEQVIPEASDVKLDGKHVEKLKEKDVVAVWFNNCTITKIPKGLTKLYPMLESLVIHNSKIKEITKNDLDEYKTLKKLDLSTQEVEFLPADLFESFDNLEHIDFSMNKLKIIEPKVFDGLDKLKFVNLEFNPHYFLLFSTEADNFSNRNLKEFKKKLIIKYPSSLAMTNKEVEMRDLGNNPHDEQEQHAADKISESVLIANLKTFFEHDKTFRDFSITIDDRLFQVHKSIIAARSPTLADILRNNPEAENLNLVDIPLDIFEKILKFIYTAELPKDEGINFLHLFAAAGKLKIEDLKNYAASKIKAEINTENALDIIKLSNKYEHYGLRQNVFDMLKKRYPEVKFKDEWANDVEKLREIMNFIKKKEELILKLGTEFENLMS</sequence>
<evidence type="ECO:0000313" key="2">
    <source>
        <dbReference type="EMBL" id="CAG9800808.1"/>
    </source>
</evidence>
<dbReference type="Gene3D" id="3.80.10.10">
    <property type="entry name" value="Ribonuclease Inhibitor"/>
    <property type="match status" value="1"/>
</dbReference>
<evidence type="ECO:0000259" key="1">
    <source>
        <dbReference type="PROSITE" id="PS50097"/>
    </source>
</evidence>
<accession>A0A9N9WQ86</accession>
<reference evidence="2" key="2">
    <citation type="submission" date="2022-10" db="EMBL/GenBank/DDBJ databases">
        <authorList>
            <consortium name="ENA_rothamsted_submissions"/>
            <consortium name="culmorum"/>
            <person name="King R."/>
        </authorList>
    </citation>
    <scope>NUCLEOTIDE SEQUENCE</scope>
</reference>
<keyword evidence="3" id="KW-1185">Reference proteome</keyword>
<organism evidence="2 3">
    <name type="scientific">Chironomus riparius</name>
    <dbReference type="NCBI Taxonomy" id="315576"/>
    <lineage>
        <taxon>Eukaryota</taxon>
        <taxon>Metazoa</taxon>
        <taxon>Ecdysozoa</taxon>
        <taxon>Arthropoda</taxon>
        <taxon>Hexapoda</taxon>
        <taxon>Insecta</taxon>
        <taxon>Pterygota</taxon>
        <taxon>Neoptera</taxon>
        <taxon>Endopterygota</taxon>
        <taxon>Diptera</taxon>
        <taxon>Nematocera</taxon>
        <taxon>Chironomoidea</taxon>
        <taxon>Chironomidae</taxon>
        <taxon>Chironominae</taxon>
        <taxon>Chironomus</taxon>
    </lineage>
</organism>
<dbReference type="PANTHER" id="PTHR24413">
    <property type="entry name" value="SPECKLE-TYPE POZ PROTEIN"/>
    <property type="match status" value="1"/>
</dbReference>